<evidence type="ECO:0008006" key="5">
    <source>
        <dbReference type="Google" id="ProtNLM"/>
    </source>
</evidence>
<dbReference type="Proteomes" id="UP000297747">
    <property type="component" value="Unassembled WGS sequence"/>
</dbReference>
<gene>
    <name evidence="3" type="ORF">E4U01_02955</name>
</gene>
<name>A0A4Y9FS17_STRAI</name>
<dbReference type="AlphaFoldDB" id="A0A4Y9FS17"/>
<accession>A0A4Y9FS17</accession>
<feature type="chain" id="PRO_5021332752" description="ESAT-6 secretion machinery protein EssA" evidence="2">
    <location>
        <begin position="26"/>
        <end position="156"/>
    </location>
</feature>
<reference evidence="3 4" key="1">
    <citation type="submission" date="2019-03" db="EMBL/GenBank/DDBJ databases">
        <title>Diversity of the mouse oral microbiome.</title>
        <authorList>
            <person name="Joseph S."/>
            <person name="Aduse-Opoku J."/>
            <person name="Curtis M."/>
            <person name="Wade W."/>
            <person name="Hashim A."/>
        </authorList>
    </citation>
    <scope>NUCLEOTIDE SEQUENCE [LARGE SCALE GENOMIC DNA]</scope>
    <source>
        <strain evidence="3 4">HT4</strain>
    </source>
</reference>
<comment type="caution">
    <text evidence="3">The sequence shown here is derived from an EMBL/GenBank/DDBJ whole genome shotgun (WGS) entry which is preliminary data.</text>
</comment>
<keyword evidence="1" id="KW-0472">Membrane</keyword>
<proteinExistence type="predicted"/>
<keyword evidence="1" id="KW-0812">Transmembrane</keyword>
<keyword evidence="2" id="KW-0732">Signal</keyword>
<protein>
    <recommendedName>
        <fullName evidence="5">ESAT-6 secretion machinery protein EssA</fullName>
    </recommendedName>
</protein>
<feature type="transmembrane region" description="Helical" evidence="1">
    <location>
        <begin position="126"/>
        <end position="146"/>
    </location>
</feature>
<evidence type="ECO:0000256" key="2">
    <source>
        <dbReference type="SAM" id="SignalP"/>
    </source>
</evidence>
<keyword evidence="1" id="KW-1133">Transmembrane helix</keyword>
<organism evidence="3 4">
    <name type="scientific">Streptococcus acidominimus</name>
    <dbReference type="NCBI Taxonomy" id="1326"/>
    <lineage>
        <taxon>Bacteria</taxon>
        <taxon>Bacillati</taxon>
        <taxon>Bacillota</taxon>
        <taxon>Bacilli</taxon>
        <taxon>Lactobacillales</taxon>
        <taxon>Streptococcaceae</taxon>
        <taxon>Streptococcus</taxon>
    </lineage>
</organism>
<feature type="signal peptide" evidence="2">
    <location>
        <begin position="1"/>
        <end position="25"/>
    </location>
</feature>
<dbReference type="EMBL" id="SPQA01000006">
    <property type="protein sequence ID" value="TFU31323.1"/>
    <property type="molecule type" value="Genomic_DNA"/>
</dbReference>
<evidence type="ECO:0000256" key="1">
    <source>
        <dbReference type="SAM" id="Phobius"/>
    </source>
</evidence>
<evidence type="ECO:0000313" key="4">
    <source>
        <dbReference type="Proteomes" id="UP000297747"/>
    </source>
</evidence>
<evidence type="ECO:0000313" key="3">
    <source>
        <dbReference type="EMBL" id="TFU31323.1"/>
    </source>
</evidence>
<sequence length="156" mass="17492">MTMKKSIILGATLLSISFIGISASADSGSLKIDTDIHSNQESKELHYIEQESELAKLFRLETTETIQQMQEQEKESATRERNHLFLESLSSQGIIEAYQPLLFTSKTMISNTGDYHFSLSGKSPALSWQVLGMLGLGFCLMGYSIFRVFSQRKGKK</sequence>